<proteinExistence type="predicted"/>
<dbReference type="SUPFAM" id="SSF56935">
    <property type="entry name" value="Porins"/>
    <property type="match status" value="1"/>
</dbReference>
<organism evidence="1 2">
    <name type="scientific">Vibrio anguillarum</name>
    <name type="common">Listonella anguillarum</name>
    <dbReference type="NCBI Taxonomy" id="55601"/>
    <lineage>
        <taxon>Bacteria</taxon>
        <taxon>Pseudomonadati</taxon>
        <taxon>Pseudomonadota</taxon>
        <taxon>Gammaproteobacteria</taxon>
        <taxon>Vibrionales</taxon>
        <taxon>Vibrionaceae</taxon>
        <taxon>Vibrio</taxon>
    </lineage>
</organism>
<dbReference type="Proteomes" id="UP000722957">
    <property type="component" value="Unassembled WGS sequence"/>
</dbReference>
<dbReference type="Gene3D" id="2.40.160.10">
    <property type="entry name" value="Porin"/>
    <property type="match status" value="1"/>
</dbReference>
<protein>
    <submittedName>
        <fullName evidence="1">Porin</fullName>
    </submittedName>
</protein>
<feature type="non-terminal residue" evidence="1">
    <location>
        <position position="86"/>
    </location>
</feature>
<reference evidence="1 2" key="1">
    <citation type="journal article" date="2021" name="PeerJ">
        <title>Analysis of 44 Vibrio anguillarum genomes reveals high genetic diversity.</title>
        <authorList>
            <person name="Hansen M.J."/>
            <person name="Dalsgaard I."/>
        </authorList>
    </citation>
    <scope>NUCLEOTIDE SEQUENCE [LARGE SCALE GENOMIC DNA]</scope>
    <source>
        <strain evidence="1 2">17-16730-2A</strain>
    </source>
</reference>
<sequence length="86" mass="9341">GVKLGAGYADQDTQNEYMLAASYAISDFYFAGVFTDGEKDTNVDYTGYELAAAYTMGQAVFTTTYNNAETSDVTSIDYVAVDATYF</sequence>
<evidence type="ECO:0000313" key="2">
    <source>
        <dbReference type="Proteomes" id="UP000722957"/>
    </source>
</evidence>
<dbReference type="AlphaFoldDB" id="A0ABD4KY31"/>
<feature type="non-terminal residue" evidence="1">
    <location>
        <position position="1"/>
    </location>
</feature>
<name>A0ABD4KY31_VIBAN</name>
<dbReference type="InterPro" id="IPR023614">
    <property type="entry name" value="Porin_dom_sf"/>
</dbReference>
<comment type="caution">
    <text evidence="1">The sequence shown here is derived from an EMBL/GenBank/DDBJ whole genome shotgun (WGS) entry which is preliminary data.</text>
</comment>
<evidence type="ECO:0000313" key="1">
    <source>
        <dbReference type="EMBL" id="MBF4275287.1"/>
    </source>
</evidence>
<dbReference type="RefSeq" id="WP_327796319.1">
    <property type="nucleotide sequence ID" value="NZ_RDOM01001048.1"/>
</dbReference>
<gene>
    <name evidence="1" type="ORF">EAY07_25425</name>
</gene>
<accession>A0ABD4KY31</accession>
<dbReference type="EMBL" id="RDOM01001048">
    <property type="protein sequence ID" value="MBF4275287.1"/>
    <property type="molecule type" value="Genomic_DNA"/>
</dbReference>